<dbReference type="EMBL" id="LBZO01000022">
    <property type="protein sequence ID" value="KKR73403.1"/>
    <property type="molecule type" value="Genomic_DNA"/>
</dbReference>
<dbReference type="Pfam" id="PF08443">
    <property type="entry name" value="RimK"/>
    <property type="match status" value="1"/>
</dbReference>
<dbReference type="InterPro" id="IPR013815">
    <property type="entry name" value="ATP_grasp_subdomain_1"/>
</dbReference>
<dbReference type="Gene3D" id="3.30.1490.20">
    <property type="entry name" value="ATP-grasp fold, A domain"/>
    <property type="match status" value="1"/>
</dbReference>
<comment type="caution">
    <text evidence="2">The sequence shown here is derived from an EMBL/GenBank/DDBJ whole genome shotgun (WGS) entry which is preliminary data.</text>
</comment>
<proteinExistence type="predicted"/>
<evidence type="ECO:0000313" key="2">
    <source>
        <dbReference type="EMBL" id="KKR73403.1"/>
    </source>
</evidence>
<reference evidence="2 3" key="1">
    <citation type="journal article" date="2015" name="Nature">
        <title>rRNA introns, odd ribosomes, and small enigmatic genomes across a large radiation of phyla.</title>
        <authorList>
            <person name="Brown C.T."/>
            <person name="Hug L.A."/>
            <person name="Thomas B.C."/>
            <person name="Sharon I."/>
            <person name="Castelle C.J."/>
            <person name="Singh A."/>
            <person name="Wilkins M.J."/>
            <person name="Williams K.H."/>
            <person name="Banfield J.F."/>
        </authorList>
    </citation>
    <scope>NUCLEOTIDE SEQUENCE [LARGE SCALE GENOMIC DNA]</scope>
</reference>
<dbReference type="PANTHER" id="PTHR21621:SF0">
    <property type="entry name" value="BETA-CITRYLGLUTAMATE SYNTHASE B-RELATED"/>
    <property type="match status" value="1"/>
</dbReference>
<sequence>MSKSRLGRLRGNKKTYKGNGVFNGVWLFTNGIFERLKKEVKMDLVFDWVGDLEFPPKEFDGLRVVNTRKFKELTCDKWAAYKILEEYMPKTFWIGPSTSLRVNRENLFDKISTENIVLKPYNGLRGKGIFIGSKEKFKEFKPEKEDTKFILQEFVDTSNGIPGITPGKHDLRVVVINGEVVWCHARVPAPGTFLANAAQGGNLTEVDYEVVPESVKNIVRIISKKFYDEFDNPVFSIVQYPLWILIAT</sequence>
<evidence type="ECO:0000313" key="3">
    <source>
        <dbReference type="Proteomes" id="UP000034013"/>
    </source>
</evidence>
<evidence type="ECO:0000259" key="1">
    <source>
        <dbReference type="Pfam" id="PF08443"/>
    </source>
</evidence>
<dbReference type="GO" id="GO:0005524">
    <property type="term" value="F:ATP binding"/>
    <property type="evidence" value="ECO:0007669"/>
    <property type="project" value="InterPro"/>
</dbReference>
<feature type="domain" description="ATP-grasp fold RimK-type" evidence="1">
    <location>
        <begin position="99"/>
        <end position="204"/>
    </location>
</feature>
<dbReference type="PANTHER" id="PTHR21621">
    <property type="entry name" value="RIBOSOMAL PROTEIN S6 MODIFICATION PROTEIN"/>
    <property type="match status" value="1"/>
</dbReference>
<dbReference type="InterPro" id="IPR013651">
    <property type="entry name" value="ATP-grasp_RimK-type"/>
</dbReference>
<dbReference type="GO" id="GO:0005737">
    <property type="term" value="C:cytoplasm"/>
    <property type="evidence" value="ECO:0007669"/>
    <property type="project" value="TreeGrafter"/>
</dbReference>
<dbReference type="Proteomes" id="UP000034013">
    <property type="component" value="Unassembled WGS sequence"/>
</dbReference>
<protein>
    <submittedName>
        <fullName evidence="2">Prokaryotic glutathione synthetase, ATP-grasp domain family</fullName>
    </submittedName>
</protein>
<dbReference type="Gene3D" id="3.30.470.20">
    <property type="entry name" value="ATP-grasp fold, B domain"/>
    <property type="match status" value="1"/>
</dbReference>
<dbReference type="GO" id="GO:0016879">
    <property type="term" value="F:ligase activity, forming carbon-nitrogen bonds"/>
    <property type="evidence" value="ECO:0007669"/>
    <property type="project" value="TreeGrafter"/>
</dbReference>
<organism evidence="2 3">
    <name type="scientific">Candidatus Woesebacteria bacterium GW2011_GWA2_40_7</name>
    <dbReference type="NCBI Taxonomy" id="1618562"/>
    <lineage>
        <taxon>Bacteria</taxon>
        <taxon>Candidatus Woeseibacteriota</taxon>
    </lineage>
</organism>
<dbReference type="SUPFAM" id="SSF56059">
    <property type="entry name" value="Glutathione synthetase ATP-binding domain-like"/>
    <property type="match status" value="1"/>
</dbReference>
<name>A0A0G0T8T0_9BACT</name>
<accession>A0A0G0T8T0</accession>
<gene>
    <name evidence="2" type="ORF">UU16_C0022G0025</name>
</gene>
<dbReference type="AlphaFoldDB" id="A0A0G0T8T0"/>